<sequence length="486" mass="55473">MCIFRNKTLRLFGLVALVICSMLFLSASWRPPARSTPDLVSMIPSFSYPPGKGPFLTFHPSDLALPNANMIYNYPIPHYVNNHHFLYDIFFRGFDHQIVLIGPGYNHCFALLRNTTFYVDGLQVHSVKLMGYSFHCFTAVLVIDNHALAGKDDVLVEAPAINLTVTLKRTKILFDTPAHSLNNPSNNSHSIVNATDLRIATETIYRGDQELLPLWIAYHHKVGFSTIILYNNHERPLNLTSISLTKLIQPRVLAERPITIIVWTWVYPYWQNFSHGRVNIAQVTAQNHALQYYQYDFDWIMMNDNDEYLVPKAVSDVRDVLAAVDERYAAVSVETMWFGCPPSRTHFPELLPSRLLTQHDGTNNAAPRMPNEMEHPYTTDDFILHFVLRKAESEGRYRRPKCIARPTLTSLAITHIIGEANGLILFLSPDVASLNHYRVMTKVVDRKDCRDNENTVDTRIRELWLGEDHKGGGVDSVGQALQKEQK</sequence>
<dbReference type="AlphaFoldDB" id="A0A507D7T1"/>
<dbReference type="GO" id="GO:0005737">
    <property type="term" value="C:cytoplasm"/>
    <property type="evidence" value="ECO:0007669"/>
    <property type="project" value="TreeGrafter"/>
</dbReference>
<evidence type="ECO:0000313" key="8">
    <source>
        <dbReference type="EMBL" id="TPX47405.1"/>
    </source>
</evidence>
<accession>A0A507D7T1</accession>
<evidence type="ECO:0008006" key="10">
    <source>
        <dbReference type="Google" id="ProtNLM"/>
    </source>
</evidence>
<evidence type="ECO:0000256" key="7">
    <source>
        <dbReference type="ARBA" id="ARBA00023136"/>
    </source>
</evidence>
<comment type="similarity">
    <text evidence="2">Belongs to the glycosyltransferase 92 family.</text>
</comment>
<keyword evidence="3" id="KW-0328">Glycosyltransferase</keyword>
<dbReference type="EMBL" id="QEAM01000078">
    <property type="protein sequence ID" value="TPX47405.1"/>
    <property type="molecule type" value="Genomic_DNA"/>
</dbReference>
<keyword evidence="7" id="KW-0472">Membrane</keyword>
<evidence type="ECO:0000256" key="1">
    <source>
        <dbReference type="ARBA" id="ARBA00004167"/>
    </source>
</evidence>
<proteinExistence type="inferred from homology"/>
<evidence type="ECO:0000256" key="3">
    <source>
        <dbReference type="ARBA" id="ARBA00022676"/>
    </source>
</evidence>
<keyword evidence="4" id="KW-0808">Transferase</keyword>
<dbReference type="PANTHER" id="PTHR21461:SF69">
    <property type="entry name" value="GLYCOSYLTRANSFERASE FAMILY 92 PROTEIN"/>
    <property type="match status" value="1"/>
</dbReference>
<dbReference type="Pfam" id="PF01697">
    <property type="entry name" value="Glyco_transf_92"/>
    <property type="match status" value="1"/>
</dbReference>
<protein>
    <recommendedName>
        <fullName evidence="10">Glycosyltransferase family 92 protein</fullName>
    </recommendedName>
</protein>
<dbReference type="InterPro" id="IPR008166">
    <property type="entry name" value="Glyco_transf_92"/>
</dbReference>
<dbReference type="Proteomes" id="UP000320475">
    <property type="component" value="Unassembled WGS sequence"/>
</dbReference>
<gene>
    <name evidence="8" type="ORF">SeLEV6574_g02683</name>
</gene>
<evidence type="ECO:0000313" key="9">
    <source>
        <dbReference type="Proteomes" id="UP000320475"/>
    </source>
</evidence>
<evidence type="ECO:0000256" key="5">
    <source>
        <dbReference type="ARBA" id="ARBA00022692"/>
    </source>
</evidence>
<dbReference type="GO" id="GO:0016020">
    <property type="term" value="C:membrane"/>
    <property type="evidence" value="ECO:0007669"/>
    <property type="project" value="UniProtKB-SubCell"/>
</dbReference>
<organism evidence="8 9">
    <name type="scientific">Synchytrium endobioticum</name>
    <dbReference type="NCBI Taxonomy" id="286115"/>
    <lineage>
        <taxon>Eukaryota</taxon>
        <taxon>Fungi</taxon>
        <taxon>Fungi incertae sedis</taxon>
        <taxon>Chytridiomycota</taxon>
        <taxon>Chytridiomycota incertae sedis</taxon>
        <taxon>Chytridiomycetes</taxon>
        <taxon>Synchytriales</taxon>
        <taxon>Synchytriaceae</taxon>
        <taxon>Synchytrium</taxon>
    </lineage>
</organism>
<dbReference type="PANTHER" id="PTHR21461">
    <property type="entry name" value="GLYCOSYLTRANSFERASE FAMILY 92 PROTEIN"/>
    <property type="match status" value="1"/>
</dbReference>
<comment type="subcellular location">
    <subcellularLocation>
        <location evidence="1">Membrane</location>
        <topology evidence="1">Single-pass membrane protein</topology>
    </subcellularLocation>
</comment>
<reference evidence="8 9" key="1">
    <citation type="journal article" date="2019" name="Sci. Rep.">
        <title>Comparative genomics of chytrid fungi reveal insights into the obligate biotrophic and pathogenic lifestyle of Synchytrium endobioticum.</title>
        <authorList>
            <person name="van de Vossenberg B.T.L.H."/>
            <person name="Warris S."/>
            <person name="Nguyen H.D.T."/>
            <person name="van Gent-Pelzer M.P.E."/>
            <person name="Joly D.L."/>
            <person name="van de Geest H.C."/>
            <person name="Bonants P.J.M."/>
            <person name="Smith D.S."/>
            <person name="Levesque C.A."/>
            <person name="van der Lee T.A.J."/>
        </authorList>
    </citation>
    <scope>NUCLEOTIDE SEQUENCE [LARGE SCALE GENOMIC DNA]</scope>
    <source>
        <strain evidence="8 9">LEV6574</strain>
    </source>
</reference>
<dbReference type="VEuPathDB" id="FungiDB:SeMB42_g02375"/>
<comment type="caution">
    <text evidence="8">The sequence shown here is derived from an EMBL/GenBank/DDBJ whole genome shotgun (WGS) entry which is preliminary data.</text>
</comment>
<evidence type="ECO:0000256" key="4">
    <source>
        <dbReference type="ARBA" id="ARBA00022679"/>
    </source>
</evidence>
<dbReference type="OrthoDB" id="2526284at2759"/>
<dbReference type="GO" id="GO:0016757">
    <property type="term" value="F:glycosyltransferase activity"/>
    <property type="evidence" value="ECO:0007669"/>
    <property type="project" value="UniProtKB-KW"/>
</dbReference>
<evidence type="ECO:0000256" key="6">
    <source>
        <dbReference type="ARBA" id="ARBA00022989"/>
    </source>
</evidence>
<name>A0A507D7T1_9FUNG</name>
<evidence type="ECO:0000256" key="2">
    <source>
        <dbReference type="ARBA" id="ARBA00007647"/>
    </source>
</evidence>
<keyword evidence="5" id="KW-0812">Transmembrane</keyword>
<keyword evidence="6" id="KW-1133">Transmembrane helix</keyword>